<sequence>MKKIYTYLLGGAMMLSACHDLNLNPLSSGSTGNWYSTENEVEMAVNELYKYEFWPEDGQQQGDWSDDYICRSTLTDFDNGTLNGQNAWVTGLWNGQYQAIARANNVIDKAHRAIDNGASAEVINRLIAEAKFHRAAAYAKLIIKFGDLPLVLKDVSTEEALTMGRTDKAIVLKQIYQDFDDAICVLPTSYSELQRATKGAALALKARVALIMEDWTVAAASAKAVMDLGIYSLHPDFRSLFLSTTKTSSEFIFKVPRDASYDIYYGTNNGGVNAVYNELPRNPGGWMQICPSWELLAAFTCTDGKLIDESPLFDPHNPFANRDPRLSETIVPFGSSWLGYEYNPHPEALECFNYNTGTMVYNKDTRANQQYASFNQLIWKKGIDETWLQNGFKVSQDIIYCRYAEVLLTYAEAKIEMNQIDQSVLDALNSVRARAYGVDKSQTTLYPAFTSTDQNTLRHQLRVERRMELAKEHMRYTDIIRWKLAEKVMSRKTYGMPYPASDCIDNVVATGDWFWAFTPDVDEDGCADFSRLEAAGKCQALATRSWNDRQYLWPIPTTEILTNGNLKPNNPGY</sequence>
<dbReference type="InterPro" id="IPR033985">
    <property type="entry name" value="SusD-like_N"/>
</dbReference>
<dbReference type="InterPro" id="IPR011990">
    <property type="entry name" value="TPR-like_helical_dom_sf"/>
</dbReference>
<dbReference type="Gene3D" id="1.25.40.390">
    <property type="match status" value="1"/>
</dbReference>
<keyword evidence="4" id="KW-0472">Membrane</keyword>
<keyword evidence="9" id="KW-1185">Reference proteome</keyword>
<dbReference type="STRING" id="763034.HMPREF9446_02199"/>
<protein>
    <submittedName>
        <fullName evidence="8">SusD family protein</fullName>
    </submittedName>
</protein>
<keyword evidence="5" id="KW-0998">Cell outer membrane</keyword>
<evidence type="ECO:0000259" key="7">
    <source>
        <dbReference type="Pfam" id="PF14322"/>
    </source>
</evidence>
<dbReference type="RefSeq" id="WP_009125458.1">
    <property type="nucleotide sequence ID" value="NZ_GL882637.1"/>
</dbReference>
<dbReference type="InterPro" id="IPR012944">
    <property type="entry name" value="SusD_RagB_dom"/>
</dbReference>
<feature type="domain" description="RagB/SusD" evidence="6">
    <location>
        <begin position="250"/>
        <end position="573"/>
    </location>
</feature>
<reference evidence="8 9" key="1">
    <citation type="submission" date="2011-02" db="EMBL/GenBank/DDBJ databases">
        <authorList>
            <person name="Weinstock G."/>
            <person name="Sodergren E."/>
            <person name="Clifton S."/>
            <person name="Fulton L."/>
            <person name="Fulton B."/>
            <person name="Courtney L."/>
            <person name="Fronick C."/>
            <person name="Harrison M."/>
            <person name="Strong C."/>
            <person name="Farmer C."/>
            <person name="Delahaunty K."/>
            <person name="Markovic C."/>
            <person name="Hall O."/>
            <person name="Minx P."/>
            <person name="Tomlinson C."/>
            <person name="Mitreva M."/>
            <person name="Hou S."/>
            <person name="Chen J."/>
            <person name="Wollam A."/>
            <person name="Pepin K.H."/>
            <person name="Johnson M."/>
            <person name="Bhonagiri V."/>
            <person name="Zhang X."/>
            <person name="Suruliraj S."/>
            <person name="Warren W."/>
            <person name="Chinwalla A."/>
            <person name="Mardis E.R."/>
            <person name="Wilson R.K."/>
        </authorList>
    </citation>
    <scope>NUCLEOTIDE SEQUENCE [LARGE SCALE GENOMIC DNA]</scope>
    <source>
        <strain evidence="8 9">YIT 12057</strain>
    </source>
</reference>
<comment type="similarity">
    <text evidence="2">Belongs to the SusD family.</text>
</comment>
<comment type="caution">
    <text evidence="8">The sequence shown here is derived from an EMBL/GenBank/DDBJ whole genome shotgun (WGS) entry which is preliminary data.</text>
</comment>
<gene>
    <name evidence="8" type="ORF">HMPREF9446_02199</name>
</gene>
<comment type="subcellular location">
    <subcellularLocation>
        <location evidence="1">Cell outer membrane</location>
    </subcellularLocation>
</comment>
<dbReference type="AlphaFoldDB" id="F3PTX9"/>
<evidence type="ECO:0000313" key="9">
    <source>
        <dbReference type="Proteomes" id="UP000003416"/>
    </source>
</evidence>
<evidence type="ECO:0000313" key="8">
    <source>
        <dbReference type="EMBL" id="EGF56424.1"/>
    </source>
</evidence>
<evidence type="ECO:0000256" key="2">
    <source>
        <dbReference type="ARBA" id="ARBA00006275"/>
    </source>
</evidence>
<dbReference type="EMBL" id="AFBN01000040">
    <property type="protein sequence ID" value="EGF56424.1"/>
    <property type="molecule type" value="Genomic_DNA"/>
</dbReference>
<dbReference type="GeneID" id="86049755"/>
<keyword evidence="3" id="KW-0732">Signal</keyword>
<name>F3PTX9_9BACE</name>
<evidence type="ECO:0000256" key="1">
    <source>
        <dbReference type="ARBA" id="ARBA00004442"/>
    </source>
</evidence>
<evidence type="ECO:0000256" key="3">
    <source>
        <dbReference type="ARBA" id="ARBA00022729"/>
    </source>
</evidence>
<dbReference type="SUPFAM" id="SSF48452">
    <property type="entry name" value="TPR-like"/>
    <property type="match status" value="1"/>
</dbReference>
<dbReference type="Pfam" id="PF14322">
    <property type="entry name" value="SusD-like_3"/>
    <property type="match status" value="1"/>
</dbReference>
<dbReference type="Proteomes" id="UP000003416">
    <property type="component" value="Unassembled WGS sequence"/>
</dbReference>
<dbReference type="eggNOG" id="COG1435">
    <property type="taxonomic scope" value="Bacteria"/>
</dbReference>
<dbReference type="GO" id="GO:0009279">
    <property type="term" value="C:cell outer membrane"/>
    <property type="evidence" value="ECO:0007669"/>
    <property type="project" value="UniProtKB-SubCell"/>
</dbReference>
<dbReference type="PROSITE" id="PS51257">
    <property type="entry name" value="PROKAR_LIPOPROTEIN"/>
    <property type="match status" value="1"/>
</dbReference>
<organism evidence="8 9">
    <name type="scientific">Bacteroides fluxus YIT 12057</name>
    <dbReference type="NCBI Taxonomy" id="763034"/>
    <lineage>
        <taxon>Bacteria</taxon>
        <taxon>Pseudomonadati</taxon>
        <taxon>Bacteroidota</taxon>
        <taxon>Bacteroidia</taxon>
        <taxon>Bacteroidales</taxon>
        <taxon>Bacteroidaceae</taxon>
        <taxon>Bacteroides</taxon>
    </lineage>
</organism>
<accession>F3PTX9</accession>
<dbReference type="Pfam" id="PF07980">
    <property type="entry name" value="SusD_RagB"/>
    <property type="match status" value="1"/>
</dbReference>
<evidence type="ECO:0000256" key="5">
    <source>
        <dbReference type="ARBA" id="ARBA00023237"/>
    </source>
</evidence>
<evidence type="ECO:0000259" key="6">
    <source>
        <dbReference type="Pfam" id="PF07980"/>
    </source>
</evidence>
<feature type="domain" description="SusD-like N-terminal" evidence="7">
    <location>
        <begin position="78"/>
        <end position="210"/>
    </location>
</feature>
<dbReference type="HOGENOM" id="CLU_015553_0_0_10"/>
<evidence type="ECO:0000256" key="4">
    <source>
        <dbReference type="ARBA" id="ARBA00023136"/>
    </source>
</evidence>
<proteinExistence type="inferred from homology"/>